<keyword evidence="4 9" id="KW-0732">Signal</keyword>
<dbReference type="InterPro" id="IPR007947">
    <property type="entry name" value="CD164_MGC24"/>
</dbReference>
<evidence type="ECO:0000256" key="5">
    <source>
        <dbReference type="ARBA" id="ARBA00022989"/>
    </source>
</evidence>
<keyword evidence="6 8" id="KW-0472">Membrane</keyword>
<evidence type="ECO:0000256" key="1">
    <source>
        <dbReference type="ARBA" id="ARBA00004479"/>
    </source>
</evidence>
<evidence type="ECO:0000256" key="9">
    <source>
        <dbReference type="SAM" id="SignalP"/>
    </source>
</evidence>
<dbReference type="PANTHER" id="PTHR11337">
    <property type="entry name" value="MUCIN/PORIMIN"/>
    <property type="match status" value="1"/>
</dbReference>
<dbReference type="AlphaFoldDB" id="A0A8C0TBU1"/>
<keyword evidence="5 8" id="KW-1133">Transmembrane helix</keyword>
<keyword evidence="3 8" id="KW-0812">Transmembrane</keyword>
<feature type="chain" id="PRO_5034950981" evidence="9">
    <location>
        <begin position="26"/>
        <end position="173"/>
    </location>
</feature>
<comment type="subcellular location">
    <subcellularLocation>
        <location evidence="1">Membrane</location>
        <topology evidence="1">Single-pass type I membrane protein</topology>
    </subcellularLocation>
</comment>
<name>A0A8C0TBU1_CANLF</name>
<reference evidence="10" key="2">
    <citation type="submission" date="2025-08" db="UniProtKB">
        <authorList>
            <consortium name="Ensembl"/>
        </authorList>
    </citation>
    <scope>IDENTIFICATION</scope>
</reference>
<dbReference type="GO" id="GO:0016020">
    <property type="term" value="C:membrane"/>
    <property type="evidence" value="ECO:0007669"/>
    <property type="project" value="UniProtKB-SubCell"/>
</dbReference>
<accession>A0A8C0TBU1</accession>
<dbReference type="Ensembl" id="ENSCAFT00040038804.1">
    <property type="protein sequence ID" value="ENSCAFP00040033845.1"/>
    <property type="gene ID" value="ENSCAFG00040020933.1"/>
</dbReference>
<sequence length="173" mass="17867">MGVGARGAWAALVLGVLLMLALLKAAVDSAGLDENVTFVTSNYTSQSTTSSTKPLTATVSISKTATATARITTAGVSANRISTSSGSQNTTQATLATETIAHNSSATALSLSVTITPTINSKGNPGSKFDTGSFLGGIVLTLGVLSILYIGCRMYYSRRGIRYRTIDEHDAII</sequence>
<reference evidence="10" key="1">
    <citation type="submission" date="2018-10" db="EMBL/GenBank/DDBJ databases">
        <title>De novo assembly of a Great Dane genome.</title>
        <authorList>
            <person name="Kidd J.M."/>
            <person name="Pendleton A.L."/>
            <person name="Shen F."/>
            <person name="Emery S."/>
        </authorList>
    </citation>
    <scope>NUCLEOTIDE SEQUENCE [LARGE SCALE GENOMIC DNA]</scope>
    <source>
        <strain evidence="10">Great Dane</strain>
    </source>
</reference>
<proteinExistence type="inferred from homology"/>
<evidence type="ECO:0000256" key="2">
    <source>
        <dbReference type="ARBA" id="ARBA00005341"/>
    </source>
</evidence>
<evidence type="ECO:0000256" key="6">
    <source>
        <dbReference type="ARBA" id="ARBA00023136"/>
    </source>
</evidence>
<evidence type="ECO:0000313" key="11">
    <source>
        <dbReference type="Proteomes" id="UP000694542"/>
    </source>
</evidence>
<evidence type="ECO:0000256" key="4">
    <source>
        <dbReference type="ARBA" id="ARBA00022729"/>
    </source>
</evidence>
<comment type="similarity">
    <text evidence="2">Belongs to the CD164 family.</text>
</comment>
<evidence type="ECO:0000256" key="8">
    <source>
        <dbReference type="SAM" id="Phobius"/>
    </source>
</evidence>
<dbReference type="PANTHER" id="PTHR11337:SF14">
    <property type="entry name" value="PORIMIN"/>
    <property type="match status" value="1"/>
</dbReference>
<evidence type="ECO:0000256" key="3">
    <source>
        <dbReference type="ARBA" id="ARBA00022692"/>
    </source>
</evidence>
<evidence type="ECO:0000313" key="10">
    <source>
        <dbReference type="Ensembl" id="ENSCAFP00040033845.1"/>
    </source>
</evidence>
<organism evidence="10 11">
    <name type="scientific">Canis lupus familiaris</name>
    <name type="common">Dog</name>
    <name type="synonym">Canis familiaris</name>
    <dbReference type="NCBI Taxonomy" id="9615"/>
    <lineage>
        <taxon>Eukaryota</taxon>
        <taxon>Metazoa</taxon>
        <taxon>Chordata</taxon>
        <taxon>Craniata</taxon>
        <taxon>Vertebrata</taxon>
        <taxon>Euteleostomi</taxon>
        <taxon>Mammalia</taxon>
        <taxon>Eutheria</taxon>
        <taxon>Laurasiatheria</taxon>
        <taxon>Carnivora</taxon>
        <taxon>Caniformia</taxon>
        <taxon>Canidae</taxon>
        <taxon>Canis</taxon>
    </lineage>
</organism>
<dbReference type="Proteomes" id="UP000694542">
    <property type="component" value="Chromosome 5"/>
</dbReference>
<protein>
    <submittedName>
        <fullName evidence="10">Transmembrane protein 123</fullName>
    </submittedName>
</protein>
<feature type="transmembrane region" description="Helical" evidence="8">
    <location>
        <begin position="134"/>
        <end position="156"/>
    </location>
</feature>
<gene>
    <name evidence="10" type="primary">TMEM123</name>
</gene>
<evidence type="ECO:0000256" key="7">
    <source>
        <dbReference type="ARBA" id="ARBA00023180"/>
    </source>
</evidence>
<feature type="signal peptide" evidence="9">
    <location>
        <begin position="1"/>
        <end position="25"/>
    </location>
</feature>
<keyword evidence="7" id="KW-0325">Glycoprotein</keyword>